<comment type="caution">
    <text evidence="7">The sequence shown here is derived from an EMBL/GenBank/DDBJ whole genome shotgun (WGS) entry which is preliminary data.</text>
</comment>
<dbReference type="PROSITE" id="PS00018">
    <property type="entry name" value="EF_HAND_1"/>
    <property type="match status" value="1"/>
</dbReference>
<feature type="region of interest" description="Disordered" evidence="3">
    <location>
        <begin position="456"/>
        <end position="475"/>
    </location>
</feature>
<dbReference type="GO" id="GO:0005509">
    <property type="term" value="F:calcium ion binding"/>
    <property type="evidence" value="ECO:0007669"/>
    <property type="project" value="InterPro"/>
</dbReference>
<dbReference type="InterPro" id="IPR018247">
    <property type="entry name" value="EF_Hand_1_Ca_BS"/>
</dbReference>
<dbReference type="SMART" id="SM00054">
    <property type="entry name" value="EFh"/>
    <property type="match status" value="2"/>
</dbReference>
<evidence type="ECO:0000313" key="8">
    <source>
        <dbReference type="Proteomes" id="UP000708208"/>
    </source>
</evidence>
<organism evidence="7 8">
    <name type="scientific">Allacma fusca</name>
    <dbReference type="NCBI Taxonomy" id="39272"/>
    <lineage>
        <taxon>Eukaryota</taxon>
        <taxon>Metazoa</taxon>
        <taxon>Ecdysozoa</taxon>
        <taxon>Arthropoda</taxon>
        <taxon>Hexapoda</taxon>
        <taxon>Collembola</taxon>
        <taxon>Symphypleona</taxon>
        <taxon>Sminthuridae</taxon>
        <taxon>Allacma</taxon>
    </lineage>
</organism>
<name>A0A8J2JM65_9HEXA</name>
<feature type="domain" description="EF-hand" evidence="4">
    <location>
        <begin position="274"/>
        <end position="309"/>
    </location>
</feature>
<evidence type="ECO:0000256" key="1">
    <source>
        <dbReference type="ARBA" id="ARBA00000707"/>
    </source>
</evidence>
<reference evidence="7" key="1">
    <citation type="submission" date="2021-06" db="EMBL/GenBank/DDBJ databases">
        <authorList>
            <person name="Hodson N. C."/>
            <person name="Mongue J. A."/>
            <person name="Jaron S. K."/>
        </authorList>
    </citation>
    <scope>NUCLEOTIDE SEQUENCE</scope>
</reference>
<evidence type="ECO:0000259" key="6">
    <source>
        <dbReference type="PROSITE" id="PS51283"/>
    </source>
</evidence>
<dbReference type="GO" id="GO:0005794">
    <property type="term" value="C:Golgi apparatus"/>
    <property type="evidence" value="ECO:0007669"/>
    <property type="project" value="TreeGrafter"/>
</dbReference>
<dbReference type="InterPro" id="IPR018200">
    <property type="entry name" value="USP_CS"/>
</dbReference>
<proteinExistence type="predicted"/>
<dbReference type="EC" id="3.4.19.12" evidence="2"/>
<dbReference type="OrthoDB" id="265776at2759"/>
<dbReference type="PROSITE" id="PS50235">
    <property type="entry name" value="USP_3"/>
    <property type="match status" value="1"/>
</dbReference>
<protein>
    <recommendedName>
        <fullName evidence="2">ubiquitinyl hydrolase 1</fullName>
        <ecNumber evidence="2">3.4.19.12</ecNumber>
    </recommendedName>
</protein>
<feature type="domain" description="USP" evidence="5">
    <location>
        <begin position="804"/>
        <end position="1492"/>
    </location>
</feature>
<dbReference type="Pfam" id="PF00443">
    <property type="entry name" value="UCH"/>
    <property type="match status" value="1"/>
</dbReference>
<dbReference type="GO" id="GO:0004843">
    <property type="term" value="F:cysteine-type deubiquitinase activity"/>
    <property type="evidence" value="ECO:0007669"/>
    <property type="project" value="UniProtKB-EC"/>
</dbReference>
<dbReference type="InterPro" id="IPR001394">
    <property type="entry name" value="Peptidase_C19_UCH"/>
</dbReference>
<evidence type="ECO:0000256" key="2">
    <source>
        <dbReference type="ARBA" id="ARBA00012759"/>
    </source>
</evidence>
<feature type="region of interest" description="Disordered" evidence="3">
    <location>
        <begin position="1115"/>
        <end position="1136"/>
    </location>
</feature>
<dbReference type="InterPro" id="IPR050185">
    <property type="entry name" value="Ub_carboxyl-term_hydrolase"/>
</dbReference>
<dbReference type="EMBL" id="CAJVCH010087980">
    <property type="protein sequence ID" value="CAG7722264.1"/>
    <property type="molecule type" value="Genomic_DNA"/>
</dbReference>
<dbReference type="FunFam" id="3.90.70.10:FF:000018">
    <property type="entry name" value="Ubiquitin carboxyl-terminal hydrolase 32"/>
    <property type="match status" value="1"/>
</dbReference>
<evidence type="ECO:0000259" key="5">
    <source>
        <dbReference type="PROSITE" id="PS50235"/>
    </source>
</evidence>
<dbReference type="InterPro" id="IPR006615">
    <property type="entry name" value="Pept_C19_DUSP"/>
</dbReference>
<feature type="compositionally biased region" description="Low complexity" evidence="3">
    <location>
        <begin position="515"/>
        <end position="553"/>
    </location>
</feature>
<evidence type="ECO:0000259" key="4">
    <source>
        <dbReference type="PROSITE" id="PS50222"/>
    </source>
</evidence>
<feature type="domain" description="DUSP" evidence="6">
    <location>
        <begin position="381"/>
        <end position="635"/>
    </location>
</feature>
<evidence type="ECO:0000313" key="7">
    <source>
        <dbReference type="EMBL" id="CAG7722264.1"/>
    </source>
</evidence>
<dbReference type="Pfam" id="PF25265">
    <property type="entry name" value="USP32_N"/>
    <property type="match status" value="1"/>
</dbReference>
<dbReference type="GO" id="GO:0016579">
    <property type="term" value="P:protein deubiquitination"/>
    <property type="evidence" value="ECO:0007669"/>
    <property type="project" value="InterPro"/>
</dbReference>
<sequence>MGNKESKAVALNYEDACRRISDSEFRRLQEAFKRVATSNNYITKHAFCHEVLGDLVPVEIAEYIYLSCGGTSKGLLLKDLISSLVVLTKGTNEEKIRFIFSIYSSEHVIHRDEFTRFVQEVEQCPLPENLPKLFTMNTTVEFDAFYRWVIDSRNHNATSLISWLLGNDRLCSPGAFGSSFTLTDDHETPTFYQTLAGVTHLAEEDIIELEKRYWQLHSSSHTGKMDVSTLLPLICPPLPESIAQCFFDAFDENRDGHIDFKEMACGISAAAKGPFAERQKFCFKIFDQDKDGLLSPVEQKNMISIMKSVLLDNLSDTPKDEILMVVTRNDEDLVSDLVQSANDVNITLEEYLVWSLSNPLPEKFLVLIYQVCQIVLGLKPADPSEEYEVVSAWLAREENRGMQLGQTWFLISMDWWNSWHHYVCSSHLCQMSNSDSGVSSITGSITSQSNSIASFNENNAGNGSTNGNKTNTSNRCWSMKKSTVESTVAMDTSQNVVVTAISSIDSEADGEKSATSTLNSRNKNSSSSLSLVTMDSSRSTCSSSPSPVNSPGSIRKNLTSGSLNGRGRKPGGIDNTSLLSSMSYGGGKIPSLTGEGGRLRRDVLEGRDFKKVPHAIWNALQQWYGVQIPLPRQVIETEKSLELELFPLTLLLYRHQPASTANKPNTVANNTSWSGMYGAASLSTTISYVQNHNLYPPKRILAFTASFSRKKTLGEVWTFICQKLRLPAQDTRLDLLTTDDLAFHLVLDEEGLTLEEYNLADLSAILIETRNKDQTWPEEIGSLASNSNDSKLLVRQSSSLPGLTGLNNLGNTCFMNSALQCVSNTKPLTLYFNNKKHMYELNRTNPLGMKGHIAKRYGDLITDIWSGSVKTIAPFKLRWTIGKYAPRFSGFQQNDAQELLAFLLDGLHEDLNRVTEKPYVELKDSDNRPDVICAQEAWENHLLRNKSIIVDLFHGQLKSSVRCKECNQESVRFDPFNYLSLPLPMESYVFCDFVVIRQDGSTPVRYGLLASIDERIVDVKNRLSDLTGSTSTSTKLEPDSLLLTEIRQSRIVHIFSDYQRVKGVFVNRPVYVYQVTSAAETEGQHDPQIQRIMSSAKNQNSPLLRVPVENGFGASNHSRQSSFSSCGSTSMQNSMSDGQITSENTLIVVHRKMLRQEAYFLAPQKSRPVLFGLPLVIPYSPGMTHLDLYKRVWSLVARLVSPLPPTDAYNHAQDCDDSLGYEYPFVLRVVMKDAEWSCGRCQWYSFCRGCPIMCAENEVLDKINLNQACVAIDWDPTAIHLRYQTTQELEHLEHPSVPESIKKQTESVALLSCLESFTKEEELSEEEKYNCSKCGGHQLASKKLQIWRLPPILIVHLKRFQLVQGRWTKSHKVVDFPFKNFDPTKFLADVPLRTAEAASVTQNGGRLDGAGDLYPLQDFHQHRLSEDVDPFKLDYQLYAIVCHSGIMGAGHYISYAKGKNDKWYCFNDSSCKEVQEDQIETNTAYMLFYERNGLECEAYMPRIDPRTLPATTDDELEAEENDMKRSCNVISKICASVFYQRTIELFT</sequence>
<dbReference type="PANTHER" id="PTHR21646">
    <property type="entry name" value="UBIQUITIN CARBOXYL-TERMINAL HYDROLASE"/>
    <property type="match status" value="1"/>
</dbReference>
<feature type="region of interest" description="Disordered" evidence="3">
    <location>
        <begin position="505"/>
        <end position="579"/>
    </location>
</feature>
<gene>
    <name evidence="7" type="ORF">AFUS01_LOCUS11421</name>
</gene>
<dbReference type="PROSITE" id="PS51283">
    <property type="entry name" value="DUSP"/>
    <property type="match status" value="1"/>
</dbReference>
<dbReference type="SMART" id="SM00695">
    <property type="entry name" value="DUSP"/>
    <property type="match status" value="1"/>
</dbReference>
<evidence type="ECO:0000256" key="3">
    <source>
        <dbReference type="SAM" id="MobiDB-lite"/>
    </source>
</evidence>
<dbReference type="PANTHER" id="PTHR21646:SF76">
    <property type="entry name" value="UBIQUITIN CARBOXYL-TERMINAL HYDROLASE 32"/>
    <property type="match status" value="1"/>
</dbReference>
<dbReference type="InterPro" id="IPR028889">
    <property type="entry name" value="USP"/>
</dbReference>
<feature type="compositionally biased region" description="Low complexity" evidence="3">
    <location>
        <begin position="456"/>
        <end position="474"/>
    </location>
</feature>
<dbReference type="PROSITE" id="PS00973">
    <property type="entry name" value="USP_2"/>
    <property type="match status" value="1"/>
</dbReference>
<feature type="domain" description="EF-hand" evidence="4">
    <location>
        <begin position="238"/>
        <end position="273"/>
    </location>
</feature>
<comment type="catalytic activity">
    <reaction evidence="1">
        <text>Thiol-dependent hydrolysis of ester, thioester, amide, peptide and isopeptide bonds formed by the C-terminal Gly of ubiquitin (a 76-residue protein attached to proteins as an intracellular targeting signal).</text>
        <dbReference type="EC" id="3.4.19.12"/>
    </reaction>
</comment>
<dbReference type="Proteomes" id="UP000708208">
    <property type="component" value="Unassembled WGS sequence"/>
</dbReference>
<dbReference type="InterPro" id="IPR057368">
    <property type="entry name" value="USP32_N"/>
</dbReference>
<dbReference type="PROSITE" id="PS50222">
    <property type="entry name" value="EF_HAND_2"/>
    <property type="match status" value="2"/>
</dbReference>
<dbReference type="InterPro" id="IPR002048">
    <property type="entry name" value="EF_hand_dom"/>
</dbReference>
<keyword evidence="8" id="KW-1185">Reference proteome</keyword>
<dbReference type="Pfam" id="PF06337">
    <property type="entry name" value="DUSP"/>
    <property type="match status" value="1"/>
</dbReference>
<accession>A0A8J2JM65</accession>
<dbReference type="PROSITE" id="PS00972">
    <property type="entry name" value="USP_1"/>
    <property type="match status" value="1"/>
</dbReference>